<evidence type="ECO:0000313" key="1">
    <source>
        <dbReference type="EMBL" id="JAD39772.1"/>
    </source>
</evidence>
<reference evidence="1" key="2">
    <citation type="journal article" date="2015" name="Data Brief">
        <title>Shoot transcriptome of the giant reed, Arundo donax.</title>
        <authorList>
            <person name="Barrero R.A."/>
            <person name="Guerrero F.D."/>
            <person name="Moolhuijzen P."/>
            <person name="Goolsby J.A."/>
            <person name="Tidwell J."/>
            <person name="Bellgard S.E."/>
            <person name="Bellgard M.I."/>
        </authorList>
    </citation>
    <scope>NUCLEOTIDE SEQUENCE</scope>
    <source>
        <tissue evidence="1">Shoot tissue taken approximately 20 cm above the soil surface</tissue>
    </source>
</reference>
<sequence>MMATHPKLGNLGIPR</sequence>
<organism evidence="1">
    <name type="scientific">Arundo donax</name>
    <name type="common">Giant reed</name>
    <name type="synonym">Donax arundinaceus</name>
    <dbReference type="NCBI Taxonomy" id="35708"/>
    <lineage>
        <taxon>Eukaryota</taxon>
        <taxon>Viridiplantae</taxon>
        <taxon>Streptophyta</taxon>
        <taxon>Embryophyta</taxon>
        <taxon>Tracheophyta</taxon>
        <taxon>Spermatophyta</taxon>
        <taxon>Magnoliopsida</taxon>
        <taxon>Liliopsida</taxon>
        <taxon>Poales</taxon>
        <taxon>Poaceae</taxon>
        <taxon>PACMAD clade</taxon>
        <taxon>Arundinoideae</taxon>
        <taxon>Arundineae</taxon>
        <taxon>Arundo</taxon>
    </lineage>
</organism>
<reference evidence="1" key="1">
    <citation type="submission" date="2014-09" db="EMBL/GenBank/DDBJ databases">
        <authorList>
            <person name="Magalhaes I.L.F."/>
            <person name="Oliveira U."/>
            <person name="Santos F.R."/>
            <person name="Vidigal T.H.D.A."/>
            <person name="Brescovit A.D."/>
            <person name="Santos A.J."/>
        </authorList>
    </citation>
    <scope>NUCLEOTIDE SEQUENCE</scope>
    <source>
        <tissue evidence="1">Shoot tissue taken approximately 20 cm above the soil surface</tissue>
    </source>
</reference>
<dbReference type="EMBL" id="GBRH01258123">
    <property type="protein sequence ID" value="JAD39772.1"/>
    <property type="molecule type" value="Transcribed_RNA"/>
</dbReference>
<name>A0A0A8ZYA8_ARUDO</name>
<accession>A0A0A8ZYA8</accession>
<proteinExistence type="predicted"/>
<protein>
    <submittedName>
        <fullName evidence="1">Uncharacterized protein</fullName>
    </submittedName>
</protein>